<dbReference type="InterPro" id="IPR000835">
    <property type="entry name" value="HTH_MarR-typ"/>
</dbReference>
<protein>
    <submittedName>
        <fullName evidence="2">MarR family transcriptional regulator</fullName>
    </submittedName>
</protein>
<feature type="domain" description="HTH marR-type" evidence="1">
    <location>
        <begin position="1"/>
        <end position="132"/>
    </location>
</feature>
<dbReference type="EMBL" id="CP109207">
    <property type="protein sequence ID" value="WUU57577.1"/>
    <property type="molecule type" value="Genomic_DNA"/>
</dbReference>
<dbReference type="Gene3D" id="1.10.10.10">
    <property type="entry name" value="Winged helix-like DNA-binding domain superfamily/Winged helix DNA-binding domain"/>
    <property type="match status" value="1"/>
</dbReference>
<dbReference type="SMART" id="SM00347">
    <property type="entry name" value="HTH_MARR"/>
    <property type="match status" value="1"/>
</dbReference>
<dbReference type="RefSeq" id="WP_370403209.1">
    <property type="nucleotide sequence ID" value="NZ_CP109207.1"/>
</dbReference>
<evidence type="ECO:0000313" key="2">
    <source>
        <dbReference type="EMBL" id="WUU57577.1"/>
    </source>
</evidence>
<reference evidence="2" key="1">
    <citation type="submission" date="2022-10" db="EMBL/GenBank/DDBJ databases">
        <title>The complete genomes of actinobacterial strains from the NBC collection.</title>
        <authorList>
            <person name="Joergensen T.S."/>
            <person name="Alvarez Arevalo M."/>
            <person name="Sterndorff E.B."/>
            <person name="Faurdal D."/>
            <person name="Vuksanovic O."/>
            <person name="Mourched A.-S."/>
            <person name="Charusanti P."/>
            <person name="Shaw S."/>
            <person name="Blin K."/>
            <person name="Weber T."/>
        </authorList>
    </citation>
    <scope>NUCLEOTIDE SEQUENCE [LARGE SCALE GENOMIC DNA]</scope>
    <source>
        <strain evidence="2">NBC 01686</strain>
    </source>
</reference>
<dbReference type="InterPro" id="IPR036390">
    <property type="entry name" value="WH_DNA-bd_sf"/>
</dbReference>
<dbReference type="Pfam" id="PF01047">
    <property type="entry name" value="MarR"/>
    <property type="match status" value="1"/>
</dbReference>
<dbReference type="InterPro" id="IPR039422">
    <property type="entry name" value="MarR/SlyA-like"/>
</dbReference>
<dbReference type="PANTHER" id="PTHR33164:SF99">
    <property type="entry name" value="MARR FAMILY REGULATORY PROTEIN"/>
    <property type="match status" value="1"/>
</dbReference>
<dbReference type="PANTHER" id="PTHR33164">
    <property type="entry name" value="TRANSCRIPTIONAL REGULATOR, MARR FAMILY"/>
    <property type="match status" value="1"/>
</dbReference>
<organism evidence="2">
    <name type="scientific">Streptomyces althioticus</name>
    <dbReference type="NCBI Taxonomy" id="83380"/>
    <lineage>
        <taxon>Bacteria</taxon>
        <taxon>Bacillati</taxon>
        <taxon>Actinomycetota</taxon>
        <taxon>Actinomycetes</taxon>
        <taxon>Kitasatosporales</taxon>
        <taxon>Streptomycetaceae</taxon>
        <taxon>Streptomyces</taxon>
        <taxon>Streptomyces althioticus group</taxon>
    </lineage>
</organism>
<accession>A0ABZ1YG09</accession>
<dbReference type="InterPro" id="IPR036388">
    <property type="entry name" value="WH-like_DNA-bd_sf"/>
</dbReference>
<gene>
    <name evidence="2" type="ORF">OIE82_32255</name>
</gene>
<name>A0ABZ1YG09_9ACTN</name>
<dbReference type="SUPFAM" id="SSF46785">
    <property type="entry name" value="Winged helix' DNA-binding domain"/>
    <property type="match status" value="1"/>
</dbReference>
<proteinExistence type="predicted"/>
<sequence length="133" mass="15057">MLSVILWLPAALEARLKRDGLCHHEFLILWRLTQHQDRTHTMTSLAELSRVTPSHLSRLASRLEKQGWLARERDPMDARVTIASLTEAGSRKYAETAPGYFATLREHVFGRLTEEQVTQLGGINAIIAKSLAR</sequence>
<evidence type="ECO:0000259" key="1">
    <source>
        <dbReference type="PROSITE" id="PS50995"/>
    </source>
</evidence>
<dbReference type="PROSITE" id="PS50995">
    <property type="entry name" value="HTH_MARR_2"/>
    <property type="match status" value="1"/>
</dbReference>